<dbReference type="PANTHER" id="PTHR33180:SF31">
    <property type="entry name" value="POLYPROTEIN PROTEIN"/>
    <property type="match status" value="1"/>
</dbReference>
<protein>
    <submittedName>
        <fullName evidence="1">Uncharacterized protein</fullName>
    </submittedName>
</protein>
<gene>
    <name evidence="1" type="ORF">H5410_031039</name>
</gene>
<reference evidence="1 2" key="1">
    <citation type="submission" date="2020-09" db="EMBL/GenBank/DDBJ databases">
        <title>De no assembly of potato wild relative species, Solanum commersonii.</title>
        <authorList>
            <person name="Cho K."/>
        </authorList>
    </citation>
    <scope>NUCLEOTIDE SEQUENCE [LARGE SCALE GENOMIC DNA]</scope>
    <source>
        <strain evidence="1">LZ3.2</strain>
        <tissue evidence="1">Leaf</tissue>
    </source>
</reference>
<sequence>MVRGKEVGCNCNDINTVLGRTLHSTHSYNGLPLAPLISDTTSRWIEAGVPIEKKDLNVAARF</sequence>
<dbReference type="OrthoDB" id="1329144at2759"/>
<dbReference type="AlphaFoldDB" id="A0A9J5YHZ0"/>
<dbReference type="Proteomes" id="UP000824120">
    <property type="component" value="Chromosome 6"/>
</dbReference>
<organism evidence="1 2">
    <name type="scientific">Solanum commersonii</name>
    <name type="common">Commerson's wild potato</name>
    <name type="synonym">Commerson's nightshade</name>
    <dbReference type="NCBI Taxonomy" id="4109"/>
    <lineage>
        <taxon>Eukaryota</taxon>
        <taxon>Viridiplantae</taxon>
        <taxon>Streptophyta</taxon>
        <taxon>Embryophyta</taxon>
        <taxon>Tracheophyta</taxon>
        <taxon>Spermatophyta</taxon>
        <taxon>Magnoliopsida</taxon>
        <taxon>eudicotyledons</taxon>
        <taxon>Gunneridae</taxon>
        <taxon>Pentapetalae</taxon>
        <taxon>asterids</taxon>
        <taxon>lamiids</taxon>
        <taxon>Solanales</taxon>
        <taxon>Solanaceae</taxon>
        <taxon>Solanoideae</taxon>
        <taxon>Solaneae</taxon>
        <taxon>Solanum</taxon>
    </lineage>
</organism>
<name>A0A9J5YHZ0_SOLCO</name>
<comment type="caution">
    <text evidence="1">The sequence shown here is derived from an EMBL/GenBank/DDBJ whole genome shotgun (WGS) entry which is preliminary data.</text>
</comment>
<proteinExistence type="predicted"/>
<evidence type="ECO:0000313" key="1">
    <source>
        <dbReference type="EMBL" id="KAG5599669.1"/>
    </source>
</evidence>
<dbReference type="PANTHER" id="PTHR33180">
    <property type="entry name" value="PHOTOSYSTEM II CP43 REACTION CENTER PROTEIN"/>
    <property type="match status" value="1"/>
</dbReference>
<accession>A0A9J5YHZ0</accession>
<keyword evidence="2" id="KW-1185">Reference proteome</keyword>
<evidence type="ECO:0000313" key="2">
    <source>
        <dbReference type="Proteomes" id="UP000824120"/>
    </source>
</evidence>
<dbReference type="EMBL" id="JACXVP010000006">
    <property type="protein sequence ID" value="KAG5599669.1"/>
    <property type="molecule type" value="Genomic_DNA"/>
</dbReference>